<dbReference type="EMBL" id="JABZFV010000001">
    <property type="protein sequence ID" value="MBF0934007.1"/>
    <property type="molecule type" value="Genomic_DNA"/>
</dbReference>
<feature type="non-terminal residue" evidence="1">
    <location>
        <position position="931"/>
    </location>
</feature>
<comment type="caution">
    <text evidence="1">The sequence shown here is derived from an EMBL/GenBank/DDBJ whole genome shotgun (WGS) entry which is preliminary data.</text>
</comment>
<name>A0A929MMV3_ABIDE</name>
<evidence type="ECO:0000313" key="2">
    <source>
        <dbReference type="Proteomes" id="UP000757900"/>
    </source>
</evidence>
<dbReference type="Gene3D" id="1.20.120.330">
    <property type="entry name" value="Nucleotidyltransferases domain 2"/>
    <property type="match status" value="1"/>
</dbReference>
<accession>A0A929MMV3</accession>
<organism evidence="1 2">
    <name type="scientific">Abiotrophia defectiva</name>
    <name type="common">Streptococcus defectivus</name>
    <dbReference type="NCBI Taxonomy" id="46125"/>
    <lineage>
        <taxon>Bacteria</taxon>
        <taxon>Bacillati</taxon>
        <taxon>Bacillota</taxon>
        <taxon>Bacilli</taxon>
        <taxon>Lactobacillales</taxon>
        <taxon>Aerococcaceae</taxon>
        <taxon>Abiotrophia</taxon>
    </lineage>
</organism>
<reference evidence="1" key="1">
    <citation type="submission" date="2020-04" db="EMBL/GenBank/DDBJ databases">
        <title>Deep metagenomics examines the oral microbiome during advanced dental caries in children, revealing novel taxa and co-occurrences with host molecules.</title>
        <authorList>
            <person name="Baker J.L."/>
            <person name="Morton J.T."/>
            <person name="Dinis M."/>
            <person name="Alvarez R."/>
            <person name="Tran N.C."/>
            <person name="Knight R."/>
            <person name="Edlund A."/>
        </authorList>
    </citation>
    <scope>NUCLEOTIDE SEQUENCE</scope>
    <source>
        <strain evidence="1">JCVI_23_bin.16</strain>
    </source>
</reference>
<proteinExistence type="predicted"/>
<evidence type="ECO:0000313" key="1">
    <source>
        <dbReference type="EMBL" id="MBF0934007.1"/>
    </source>
</evidence>
<dbReference type="Proteomes" id="UP000757900">
    <property type="component" value="Unassembled WGS sequence"/>
</dbReference>
<dbReference type="AlphaFoldDB" id="A0A929MMV3"/>
<gene>
    <name evidence="1" type="ORF">HXK00_00005</name>
</gene>
<dbReference type="Pfam" id="PF12138">
    <property type="entry name" value="Spherulin4"/>
    <property type="match status" value="1"/>
</dbReference>
<protein>
    <submittedName>
        <fullName evidence="1">Uncharacterized protein</fullName>
    </submittedName>
</protein>
<dbReference type="InterPro" id="IPR021986">
    <property type="entry name" value="Spherulin4"/>
</dbReference>
<sequence>MIKKQLTVKLMRSVTAVSRKPENVEVTIVVVNGGDAAYDSTIAKFSETQKVRLIEPTTSVVFDLVPSDSVSPPILYRIGWRRGVSGKLVTHDFYMPNQDIEFDDIKTQGEVPGSRNVTENDIGRAGWVPRLDYSGNVLDGTGSSLATNDRVNTEISSLRKDIDSKDINIISNVTGIVSNQTASLRNELSSRIDSTNSSLTESIDNKTSQLRDDLSETINTNKQLANDEISSLKQTTGSIQTAVSNLSLASSRTNAALNKKADLVEGKVPNNQLPDSAYTRVFNITDRSGLTGLTGGSVGDLAITPGATYVLAEMPPTTEGNWQKLSATSGIQAVNNKTGSSVTITTEDLPDFQGKIDTLLNKKVDKDESGKVPYASLDNIVVKYEEGALKDGNGSTIRLSNVWSVNGQTGDVMITAEGIGARRSGPISQAEVVGLGTALNSKVNANDPRLTDSRTPTSHAATHKVGGSDPLTLAISQIEGLVTELEGKVTQNDLTTFKKAIEQSLPENPAQQASAAREFAAVSLTAAKVSTDKAELAEKYLQDIIARLRAFETTSGEKITEINQLIKNIEAIKADVTKERNVVAADLASSKETLGLINQAKSSVETLKSDVTSLKESVEASQTDVAGKLGEVKTSLAAVQASQSDVTSMKTDVDAAKKAIDGTKILVDNQKLAVDNLKKAFEVEKSAAENTLSKARETLAGVTTERQEVSRLKDVVDSQKSAVDQAKSAIDNSLNTFNATVSDMTSKYNEVKTMHGKAQTYDQNARENANTARQMNIKIQTVKQDLENKITKVDEVKTAFDLASGAFNEKINKNIADIADIKENGKVGNFEKEPLWKNRRTISLATYYAPDTISPKKNWDRVLRHNPHIGISIINVNSGPGDKINSDWQIQAEKAHASGSHVVGYVRSGWGTESQDKLLAEMQKYVDWYKV</sequence>